<dbReference type="AlphaFoldDB" id="A0A9J6E3T1"/>
<evidence type="ECO:0000256" key="1">
    <source>
        <dbReference type="SAM" id="MobiDB-lite"/>
    </source>
</evidence>
<feature type="region of interest" description="Disordered" evidence="1">
    <location>
        <begin position="53"/>
        <end position="92"/>
    </location>
</feature>
<reference evidence="2" key="2">
    <citation type="submission" date="2021-09" db="EMBL/GenBank/DDBJ databases">
        <authorList>
            <person name="Jia N."/>
            <person name="Wang J."/>
            <person name="Shi W."/>
            <person name="Du L."/>
            <person name="Sun Y."/>
            <person name="Zhan W."/>
            <person name="Jiang J."/>
            <person name="Wang Q."/>
            <person name="Zhang B."/>
            <person name="Ji P."/>
            <person name="Sakyi L.B."/>
            <person name="Cui X."/>
            <person name="Yuan T."/>
            <person name="Jiang B."/>
            <person name="Yang W."/>
            <person name="Lam T.T.-Y."/>
            <person name="Chang Q."/>
            <person name="Ding S."/>
            <person name="Wang X."/>
            <person name="Zhu J."/>
            <person name="Ruan X."/>
            <person name="Zhao L."/>
            <person name="Wei J."/>
            <person name="Que T."/>
            <person name="Du C."/>
            <person name="Cheng J."/>
            <person name="Dai P."/>
            <person name="Han X."/>
            <person name="Huang E."/>
            <person name="Gao Y."/>
            <person name="Liu J."/>
            <person name="Shao H."/>
            <person name="Ye R."/>
            <person name="Li L."/>
            <person name="Wei W."/>
            <person name="Wang X."/>
            <person name="Wang C."/>
            <person name="Huo Q."/>
            <person name="Li W."/>
            <person name="Guo W."/>
            <person name="Chen H."/>
            <person name="Chen S."/>
            <person name="Zhou L."/>
            <person name="Zhou L."/>
            <person name="Ni X."/>
            <person name="Tian J."/>
            <person name="Zhou Y."/>
            <person name="Sheng Y."/>
            <person name="Liu T."/>
            <person name="Pan Y."/>
            <person name="Xia L."/>
            <person name="Li J."/>
            <person name="Zhao F."/>
            <person name="Cao W."/>
        </authorList>
    </citation>
    <scope>NUCLEOTIDE SEQUENCE</scope>
    <source>
        <strain evidence="2">Rmic-2018</strain>
        <tissue evidence="2">Larvae</tissue>
    </source>
</reference>
<organism evidence="2 3">
    <name type="scientific">Rhipicephalus microplus</name>
    <name type="common">Cattle tick</name>
    <name type="synonym">Boophilus microplus</name>
    <dbReference type="NCBI Taxonomy" id="6941"/>
    <lineage>
        <taxon>Eukaryota</taxon>
        <taxon>Metazoa</taxon>
        <taxon>Ecdysozoa</taxon>
        <taxon>Arthropoda</taxon>
        <taxon>Chelicerata</taxon>
        <taxon>Arachnida</taxon>
        <taxon>Acari</taxon>
        <taxon>Parasitiformes</taxon>
        <taxon>Ixodida</taxon>
        <taxon>Ixodoidea</taxon>
        <taxon>Ixodidae</taxon>
        <taxon>Rhipicephalinae</taxon>
        <taxon>Rhipicephalus</taxon>
        <taxon>Boophilus</taxon>
    </lineage>
</organism>
<sequence>MLNIADIVKKARNQRLVVELDRERPALTEDTVPTIFTDAPSYFTKQLPKKRAERNLGNSYLPPAKGRARNDDPAEDAETQTCTDETPQGPRPLGEIELPSAFCSKIQLPCDANASCFAWHTGMEPSDVRFSKHVTFRTSMEAAATQENFYTTSVFCRGIKTEELCVNNEFDAAKALKKVDEI</sequence>
<keyword evidence="3" id="KW-1185">Reference proteome</keyword>
<evidence type="ECO:0000313" key="3">
    <source>
        <dbReference type="Proteomes" id="UP000821866"/>
    </source>
</evidence>
<accession>A0A9J6E3T1</accession>
<name>A0A9J6E3T1_RHIMP</name>
<protein>
    <submittedName>
        <fullName evidence="2">Uncharacterized protein</fullName>
    </submittedName>
</protein>
<comment type="caution">
    <text evidence="2">The sequence shown here is derived from an EMBL/GenBank/DDBJ whole genome shotgun (WGS) entry which is preliminary data.</text>
</comment>
<dbReference type="Proteomes" id="UP000821866">
    <property type="component" value="Chromosome 4"/>
</dbReference>
<dbReference type="EMBL" id="JABSTU010000006">
    <property type="protein sequence ID" value="KAH8029103.1"/>
    <property type="molecule type" value="Genomic_DNA"/>
</dbReference>
<proteinExistence type="predicted"/>
<evidence type="ECO:0000313" key="2">
    <source>
        <dbReference type="EMBL" id="KAH8029103.1"/>
    </source>
</evidence>
<gene>
    <name evidence="2" type="ORF">HPB51_022667</name>
</gene>
<reference evidence="2" key="1">
    <citation type="journal article" date="2020" name="Cell">
        <title>Large-Scale Comparative Analyses of Tick Genomes Elucidate Their Genetic Diversity and Vector Capacities.</title>
        <authorList>
            <consortium name="Tick Genome and Microbiome Consortium (TIGMIC)"/>
            <person name="Jia N."/>
            <person name="Wang J."/>
            <person name="Shi W."/>
            <person name="Du L."/>
            <person name="Sun Y."/>
            <person name="Zhan W."/>
            <person name="Jiang J.F."/>
            <person name="Wang Q."/>
            <person name="Zhang B."/>
            <person name="Ji P."/>
            <person name="Bell-Sakyi L."/>
            <person name="Cui X.M."/>
            <person name="Yuan T.T."/>
            <person name="Jiang B.G."/>
            <person name="Yang W.F."/>
            <person name="Lam T.T."/>
            <person name="Chang Q.C."/>
            <person name="Ding S.J."/>
            <person name="Wang X.J."/>
            <person name="Zhu J.G."/>
            <person name="Ruan X.D."/>
            <person name="Zhao L."/>
            <person name="Wei J.T."/>
            <person name="Ye R.Z."/>
            <person name="Que T.C."/>
            <person name="Du C.H."/>
            <person name="Zhou Y.H."/>
            <person name="Cheng J.X."/>
            <person name="Dai P.F."/>
            <person name="Guo W.B."/>
            <person name="Han X.H."/>
            <person name="Huang E.J."/>
            <person name="Li L.F."/>
            <person name="Wei W."/>
            <person name="Gao Y.C."/>
            <person name="Liu J.Z."/>
            <person name="Shao H.Z."/>
            <person name="Wang X."/>
            <person name="Wang C.C."/>
            <person name="Yang T.C."/>
            <person name="Huo Q.B."/>
            <person name="Li W."/>
            <person name="Chen H.Y."/>
            <person name="Chen S.E."/>
            <person name="Zhou L.G."/>
            <person name="Ni X.B."/>
            <person name="Tian J.H."/>
            <person name="Sheng Y."/>
            <person name="Liu T."/>
            <person name="Pan Y.S."/>
            <person name="Xia L.Y."/>
            <person name="Li J."/>
            <person name="Zhao F."/>
            <person name="Cao W.C."/>
        </authorList>
    </citation>
    <scope>NUCLEOTIDE SEQUENCE</scope>
    <source>
        <strain evidence="2">Rmic-2018</strain>
    </source>
</reference>